<feature type="non-terminal residue" evidence="1">
    <location>
        <position position="1"/>
    </location>
</feature>
<reference evidence="1 2" key="1">
    <citation type="journal article" date="2021" name="Nat. Plants">
        <title>The Taxus genome provides insights into paclitaxel biosynthesis.</title>
        <authorList>
            <person name="Xiong X."/>
            <person name="Gou J."/>
            <person name="Liao Q."/>
            <person name="Li Y."/>
            <person name="Zhou Q."/>
            <person name="Bi G."/>
            <person name="Li C."/>
            <person name="Du R."/>
            <person name="Wang X."/>
            <person name="Sun T."/>
            <person name="Guo L."/>
            <person name="Liang H."/>
            <person name="Lu P."/>
            <person name="Wu Y."/>
            <person name="Zhang Z."/>
            <person name="Ro D.K."/>
            <person name="Shang Y."/>
            <person name="Huang S."/>
            <person name="Yan J."/>
        </authorList>
    </citation>
    <scope>NUCLEOTIDE SEQUENCE [LARGE SCALE GENOMIC DNA]</scope>
    <source>
        <strain evidence="1">Ta-2019</strain>
    </source>
</reference>
<protein>
    <submittedName>
        <fullName evidence="1">Uncharacterized protein</fullName>
    </submittedName>
</protein>
<gene>
    <name evidence="1" type="ORF">KI387_029989</name>
</gene>
<feature type="non-terminal residue" evidence="1">
    <location>
        <position position="52"/>
    </location>
</feature>
<accession>A0AA38CCS9</accession>
<comment type="caution">
    <text evidence="1">The sequence shown here is derived from an EMBL/GenBank/DDBJ whole genome shotgun (WGS) entry which is preliminary data.</text>
</comment>
<organism evidence="1 2">
    <name type="scientific">Taxus chinensis</name>
    <name type="common">Chinese yew</name>
    <name type="synonym">Taxus wallichiana var. chinensis</name>
    <dbReference type="NCBI Taxonomy" id="29808"/>
    <lineage>
        <taxon>Eukaryota</taxon>
        <taxon>Viridiplantae</taxon>
        <taxon>Streptophyta</taxon>
        <taxon>Embryophyta</taxon>
        <taxon>Tracheophyta</taxon>
        <taxon>Spermatophyta</taxon>
        <taxon>Pinopsida</taxon>
        <taxon>Pinidae</taxon>
        <taxon>Conifers II</taxon>
        <taxon>Cupressales</taxon>
        <taxon>Taxaceae</taxon>
        <taxon>Taxus</taxon>
    </lineage>
</organism>
<sequence length="52" mass="6315">EKNKGNREERDKILAEVERKSEAIKTLRDSIKNLWKELYPRITWRMDALEDV</sequence>
<proteinExistence type="predicted"/>
<dbReference type="AlphaFoldDB" id="A0AA38CCS9"/>
<evidence type="ECO:0000313" key="1">
    <source>
        <dbReference type="EMBL" id="KAH9298307.1"/>
    </source>
</evidence>
<keyword evidence="2" id="KW-1185">Reference proteome</keyword>
<dbReference type="EMBL" id="JAHRHJ020000010">
    <property type="protein sequence ID" value="KAH9298307.1"/>
    <property type="molecule type" value="Genomic_DNA"/>
</dbReference>
<evidence type="ECO:0000313" key="2">
    <source>
        <dbReference type="Proteomes" id="UP000824469"/>
    </source>
</evidence>
<dbReference type="Proteomes" id="UP000824469">
    <property type="component" value="Unassembled WGS sequence"/>
</dbReference>
<name>A0AA38CCS9_TAXCH</name>